<evidence type="ECO:0000259" key="1">
    <source>
        <dbReference type="Pfam" id="PF13683"/>
    </source>
</evidence>
<proteinExistence type="predicted"/>
<feature type="domain" description="Integrase catalytic" evidence="1">
    <location>
        <begin position="1"/>
        <end position="42"/>
    </location>
</feature>
<dbReference type="EMBL" id="UOEU01000780">
    <property type="protein sequence ID" value="VAW40175.1"/>
    <property type="molecule type" value="Genomic_DNA"/>
</dbReference>
<dbReference type="AlphaFoldDB" id="A0A3B0V9A8"/>
<name>A0A3B0V9A8_9ZZZZ</name>
<feature type="non-terminal residue" evidence="2">
    <location>
        <position position="1"/>
    </location>
</feature>
<accession>A0A3B0V9A8</accession>
<sequence>LKQECIRPGSPLSPTDADRIVAAFVEQYNHHRLHSAIGYIAPADKLNQREARIFDRRCQKLAQAREQRKLFWQEAESFH</sequence>
<dbReference type="InterPro" id="IPR001584">
    <property type="entry name" value="Integrase_cat-core"/>
</dbReference>
<dbReference type="Pfam" id="PF13683">
    <property type="entry name" value="rve_3"/>
    <property type="match status" value="1"/>
</dbReference>
<reference evidence="2" key="1">
    <citation type="submission" date="2018-06" db="EMBL/GenBank/DDBJ databases">
        <authorList>
            <person name="Zhirakovskaya E."/>
        </authorList>
    </citation>
    <scope>NUCLEOTIDE SEQUENCE</scope>
</reference>
<protein>
    <submittedName>
        <fullName evidence="2">Helix-turn-helix, Fis-type</fullName>
    </submittedName>
</protein>
<dbReference type="GO" id="GO:0015074">
    <property type="term" value="P:DNA integration"/>
    <property type="evidence" value="ECO:0007669"/>
    <property type="project" value="InterPro"/>
</dbReference>
<evidence type="ECO:0000313" key="2">
    <source>
        <dbReference type="EMBL" id="VAW40175.1"/>
    </source>
</evidence>
<gene>
    <name evidence="2" type="ORF">MNBD_CHLOROFLEXI01-419</name>
</gene>
<organism evidence="2">
    <name type="scientific">hydrothermal vent metagenome</name>
    <dbReference type="NCBI Taxonomy" id="652676"/>
    <lineage>
        <taxon>unclassified sequences</taxon>
        <taxon>metagenomes</taxon>
        <taxon>ecological metagenomes</taxon>
    </lineage>
</organism>